<gene>
    <name evidence="2" type="ORF">RIF29_43316</name>
    <name evidence="3" type="ORF">RIF29_43351</name>
    <name evidence="1" type="ORF">RIF29_48409</name>
</gene>
<protein>
    <submittedName>
        <fullName evidence="1">Uncharacterized protein</fullName>
    </submittedName>
</protein>
<dbReference type="EMBL" id="JAYWIO010000155">
    <property type="protein sequence ID" value="KAK7231256.1"/>
    <property type="molecule type" value="Genomic_DNA"/>
</dbReference>
<keyword evidence="4" id="KW-1185">Reference proteome</keyword>
<organism evidence="1 4">
    <name type="scientific">Crotalaria pallida</name>
    <name type="common">Smooth rattlebox</name>
    <name type="synonym">Crotalaria striata</name>
    <dbReference type="NCBI Taxonomy" id="3830"/>
    <lineage>
        <taxon>Eukaryota</taxon>
        <taxon>Viridiplantae</taxon>
        <taxon>Streptophyta</taxon>
        <taxon>Embryophyta</taxon>
        <taxon>Tracheophyta</taxon>
        <taxon>Spermatophyta</taxon>
        <taxon>Magnoliopsida</taxon>
        <taxon>eudicotyledons</taxon>
        <taxon>Gunneridae</taxon>
        <taxon>Pentapetalae</taxon>
        <taxon>rosids</taxon>
        <taxon>fabids</taxon>
        <taxon>Fabales</taxon>
        <taxon>Fabaceae</taxon>
        <taxon>Papilionoideae</taxon>
        <taxon>50 kb inversion clade</taxon>
        <taxon>genistoids sensu lato</taxon>
        <taxon>core genistoids</taxon>
        <taxon>Crotalarieae</taxon>
        <taxon>Crotalaria</taxon>
    </lineage>
</organism>
<evidence type="ECO:0000313" key="2">
    <source>
        <dbReference type="EMBL" id="KAK7239665.1"/>
    </source>
</evidence>
<dbReference type="AlphaFoldDB" id="A0AAN9DNP0"/>
<evidence type="ECO:0000313" key="3">
    <source>
        <dbReference type="EMBL" id="KAK7239699.1"/>
    </source>
</evidence>
<dbReference type="EMBL" id="JAYWIO010000014">
    <property type="protein sequence ID" value="KAK7239665.1"/>
    <property type="molecule type" value="Genomic_DNA"/>
</dbReference>
<dbReference type="Proteomes" id="UP001372338">
    <property type="component" value="Unassembled WGS sequence"/>
</dbReference>
<reference evidence="1 4" key="1">
    <citation type="submission" date="2024-01" db="EMBL/GenBank/DDBJ databases">
        <title>The genomes of 5 underutilized Papilionoideae crops provide insights into root nodulation and disease resistanc.</title>
        <authorList>
            <person name="Yuan L."/>
        </authorList>
    </citation>
    <scope>NUCLEOTIDE SEQUENCE [LARGE SCALE GENOMIC DNA]</scope>
    <source>
        <strain evidence="1">ZHUSHIDOU_FW_LH</strain>
        <tissue evidence="1">Leaf</tissue>
    </source>
</reference>
<sequence length="186" mass="20824">MNSKIVGSPDSAYANEEVGAIFSPGPDSIATIPLHEVSLHLDIESPFLAALPETEESPIPESVKAQLFRTSTFRASQLVTHLALLLNLLFDSLFGTKTRKSLLSLRGLQRLNRMLEYPSNPHLSSPWTGPRLRRLLKRRLTLISPIEGLLESQWVTDRENKVADLICELQKEDGLRLPAAHRLQQI</sequence>
<accession>A0AAN9DNP0</accession>
<name>A0AAN9DNP0_CROPI</name>
<evidence type="ECO:0000313" key="1">
    <source>
        <dbReference type="EMBL" id="KAK7231256.1"/>
    </source>
</evidence>
<comment type="caution">
    <text evidence="1">The sequence shown here is derived from an EMBL/GenBank/DDBJ whole genome shotgun (WGS) entry which is preliminary data.</text>
</comment>
<evidence type="ECO:0000313" key="4">
    <source>
        <dbReference type="Proteomes" id="UP001372338"/>
    </source>
</evidence>
<proteinExistence type="predicted"/>
<dbReference type="EMBL" id="JAYWIO010000014">
    <property type="protein sequence ID" value="KAK7239699.1"/>
    <property type="molecule type" value="Genomic_DNA"/>
</dbReference>